<dbReference type="PROSITE" id="PS50305">
    <property type="entry name" value="SIRTUIN"/>
    <property type="match status" value="1"/>
</dbReference>
<dbReference type="OrthoDB" id="420264at2759"/>
<dbReference type="PANTHER" id="PTHR11085">
    <property type="entry name" value="NAD-DEPENDENT PROTEIN DEACYLASE SIRTUIN-5, MITOCHONDRIAL-RELATED"/>
    <property type="match status" value="1"/>
</dbReference>
<dbReference type="InterPro" id="IPR026590">
    <property type="entry name" value="Ssirtuin_cat_dom"/>
</dbReference>
<keyword evidence="4" id="KW-0678">Repressor</keyword>
<evidence type="ECO:0000313" key="13">
    <source>
        <dbReference type="Proteomes" id="UP000789396"/>
    </source>
</evidence>
<accession>A0A9N9FBP5</accession>
<dbReference type="InterPro" id="IPR029035">
    <property type="entry name" value="DHS-like_NAD/FAD-binding_dom"/>
</dbReference>
<organism evidence="12 13">
    <name type="scientific">Racocetra fulgida</name>
    <dbReference type="NCBI Taxonomy" id="60492"/>
    <lineage>
        <taxon>Eukaryota</taxon>
        <taxon>Fungi</taxon>
        <taxon>Fungi incertae sedis</taxon>
        <taxon>Mucoromycota</taxon>
        <taxon>Glomeromycotina</taxon>
        <taxon>Glomeromycetes</taxon>
        <taxon>Diversisporales</taxon>
        <taxon>Gigasporaceae</taxon>
        <taxon>Racocetra</taxon>
    </lineage>
</organism>
<dbReference type="PANTHER" id="PTHR11085:SF9">
    <property type="entry name" value="NAD-DEPENDENT PROTEIN DEACETYLASE SIRTUIN-1"/>
    <property type="match status" value="1"/>
</dbReference>
<evidence type="ECO:0000256" key="8">
    <source>
        <dbReference type="ARBA" id="ARBA00023163"/>
    </source>
</evidence>
<dbReference type="InterPro" id="IPR003000">
    <property type="entry name" value="Sirtuin"/>
</dbReference>
<dbReference type="SUPFAM" id="SSF52467">
    <property type="entry name" value="DHS-like NAD/FAD-binding domain"/>
    <property type="match status" value="1"/>
</dbReference>
<evidence type="ECO:0000256" key="9">
    <source>
        <dbReference type="ARBA" id="ARBA00023242"/>
    </source>
</evidence>
<evidence type="ECO:0000256" key="1">
    <source>
        <dbReference type="ARBA" id="ARBA00001947"/>
    </source>
</evidence>
<keyword evidence="5" id="KW-0808">Transferase</keyword>
<dbReference type="Pfam" id="PF02146">
    <property type="entry name" value="SIR2"/>
    <property type="match status" value="2"/>
</dbReference>
<evidence type="ECO:0000256" key="2">
    <source>
        <dbReference type="ARBA" id="ARBA00004123"/>
    </source>
</evidence>
<reference evidence="12" key="1">
    <citation type="submission" date="2021-06" db="EMBL/GenBank/DDBJ databases">
        <authorList>
            <person name="Kallberg Y."/>
            <person name="Tangrot J."/>
            <person name="Rosling A."/>
        </authorList>
    </citation>
    <scope>NUCLEOTIDE SEQUENCE</scope>
    <source>
        <strain evidence="12">IN212</strain>
    </source>
</reference>
<dbReference type="GO" id="GO:0046970">
    <property type="term" value="F:histone H4K16 deacetylase activity, NAD-dependent"/>
    <property type="evidence" value="ECO:0007669"/>
    <property type="project" value="TreeGrafter"/>
</dbReference>
<evidence type="ECO:0000256" key="10">
    <source>
        <dbReference type="PROSITE-ProRule" id="PRU00236"/>
    </source>
</evidence>
<gene>
    <name evidence="12" type="ORF">RFULGI_LOCUS3467</name>
</gene>
<keyword evidence="7" id="KW-0520">NAD</keyword>
<comment type="caution">
    <text evidence="12">The sequence shown here is derived from an EMBL/GenBank/DDBJ whole genome shotgun (WGS) entry which is preliminary data.</text>
</comment>
<dbReference type="Pfam" id="PF04574">
    <property type="entry name" value="DUF592"/>
    <property type="match status" value="1"/>
</dbReference>
<evidence type="ECO:0000256" key="5">
    <source>
        <dbReference type="ARBA" id="ARBA00022679"/>
    </source>
</evidence>
<proteinExistence type="inferred from homology"/>
<keyword evidence="13" id="KW-1185">Reference proteome</keyword>
<comment type="subcellular location">
    <subcellularLocation>
        <location evidence="2">Nucleus</location>
    </subcellularLocation>
</comment>
<evidence type="ECO:0000256" key="3">
    <source>
        <dbReference type="ARBA" id="ARBA00006924"/>
    </source>
</evidence>
<evidence type="ECO:0000256" key="6">
    <source>
        <dbReference type="ARBA" id="ARBA00023015"/>
    </source>
</evidence>
<comment type="similarity">
    <text evidence="3">Belongs to the sirtuin family. Class I subfamily.</text>
</comment>
<keyword evidence="9" id="KW-0539">Nucleus</keyword>
<dbReference type="InterPro" id="IPR050134">
    <property type="entry name" value="NAD-dep_sirtuin_deacylases"/>
</dbReference>
<evidence type="ECO:0000256" key="7">
    <source>
        <dbReference type="ARBA" id="ARBA00023027"/>
    </source>
</evidence>
<evidence type="ECO:0000313" key="12">
    <source>
        <dbReference type="EMBL" id="CAG8523568.1"/>
    </source>
</evidence>
<evidence type="ECO:0000259" key="11">
    <source>
        <dbReference type="PROSITE" id="PS50305"/>
    </source>
</evidence>
<dbReference type="InterPro" id="IPR007654">
    <property type="entry name" value="NAD-dep_histone_deAcase_SIR2_N"/>
</dbReference>
<name>A0A9N9FBP5_9GLOM</name>
<dbReference type="GO" id="GO:0005634">
    <property type="term" value="C:nucleus"/>
    <property type="evidence" value="ECO:0007669"/>
    <property type="project" value="UniProtKB-SubCell"/>
</dbReference>
<comment type="cofactor">
    <cofactor evidence="1">
        <name>Zn(2+)</name>
        <dbReference type="ChEBI" id="CHEBI:29105"/>
    </cofactor>
</comment>
<keyword evidence="6" id="KW-0805">Transcription regulation</keyword>
<keyword evidence="8" id="KW-0804">Transcription</keyword>
<dbReference type="EMBL" id="CAJVPZ010003041">
    <property type="protein sequence ID" value="CAG8523568.1"/>
    <property type="molecule type" value="Genomic_DNA"/>
</dbReference>
<dbReference type="Proteomes" id="UP000789396">
    <property type="component" value="Unassembled WGS sequence"/>
</dbReference>
<dbReference type="Gene3D" id="3.40.50.1220">
    <property type="entry name" value="TPP-binding domain"/>
    <property type="match status" value="2"/>
</dbReference>
<protein>
    <submittedName>
        <fullName evidence="12">10293_t:CDS:1</fullName>
    </submittedName>
</protein>
<dbReference type="GO" id="GO:0070403">
    <property type="term" value="F:NAD+ binding"/>
    <property type="evidence" value="ECO:0007669"/>
    <property type="project" value="InterPro"/>
</dbReference>
<evidence type="ECO:0000256" key="4">
    <source>
        <dbReference type="ARBA" id="ARBA00022491"/>
    </source>
</evidence>
<dbReference type="AlphaFoldDB" id="A0A9N9FBP5"/>
<comment type="caution">
    <text evidence="10">Lacks conserved residue(s) required for the propagation of feature annotation.</text>
</comment>
<feature type="domain" description="Deacetylase sirtuin-type" evidence="11">
    <location>
        <begin position="20"/>
        <end position="255"/>
    </location>
</feature>
<sequence length="337" mass="38366">MQLLPVLHKIVAKFLRQRQKLPHINTLEQVVELLRNSKNIMVLTGAGVSVSCGIPDFRSENGIYSRLSEFDLDDPQDINFTPSPSHYFIKLLEEKGKLLRNYTQNIDTLEQAAGIKNVLQCHVCEYKVDGSEIKDDILHQRVPRCPKCKNKKVYKGEDVEECLSIMKPDIVFFGEKLPPEFDQCFPKDREKVDLLIVMGSSLKVAPVSEIMGQIPHRVPQIVINKTPITHMQFDVQLLGDCDVIIPELCRLLEWELVHKKLKPTSKPVPYRFVEPNIYLFEGAVVKGEFGDIDVKSNVEGLNDQKISNIDDSKEIDHTDLKQTLELPSSSTLSHIEL</sequence>